<proteinExistence type="predicted"/>
<dbReference type="Proteomes" id="UP001243330">
    <property type="component" value="Unassembled WGS sequence"/>
</dbReference>
<accession>A0AAD9AIH3</accession>
<comment type="caution">
    <text evidence="1">The sequence shown here is derived from an EMBL/GenBank/DDBJ whole genome shotgun (WGS) entry which is preliminary data.</text>
</comment>
<sequence>MLPCFPATIEVPIKGAPAGGVSSARRRAGADVGRRGHSACAGRLLRARCNTGLAVPGTNEEPFKFEFRRSKALYCAKLDRSG</sequence>
<evidence type="ECO:0000313" key="1">
    <source>
        <dbReference type="EMBL" id="KAK1848262.1"/>
    </source>
</evidence>
<evidence type="ECO:0000313" key="2">
    <source>
        <dbReference type="Proteomes" id="UP001243330"/>
    </source>
</evidence>
<protein>
    <submittedName>
        <fullName evidence="1">Uncharacterized protein</fullName>
    </submittedName>
</protein>
<dbReference type="EMBL" id="JAQOWY010000176">
    <property type="protein sequence ID" value="KAK1848262.1"/>
    <property type="molecule type" value="Genomic_DNA"/>
</dbReference>
<gene>
    <name evidence="1" type="ORF">CCHR01_09100</name>
</gene>
<dbReference type="AlphaFoldDB" id="A0AAD9AIH3"/>
<reference evidence="1" key="1">
    <citation type="submission" date="2023-01" db="EMBL/GenBank/DDBJ databases">
        <title>Colletotrichum chrysophilum M932 genome sequence.</title>
        <authorList>
            <person name="Baroncelli R."/>
        </authorList>
    </citation>
    <scope>NUCLEOTIDE SEQUENCE</scope>
    <source>
        <strain evidence="1">M932</strain>
    </source>
</reference>
<keyword evidence="2" id="KW-1185">Reference proteome</keyword>
<name>A0AAD9AIH3_9PEZI</name>
<organism evidence="1 2">
    <name type="scientific">Colletotrichum chrysophilum</name>
    <dbReference type="NCBI Taxonomy" id="1836956"/>
    <lineage>
        <taxon>Eukaryota</taxon>
        <taxon>Fungi</taxon>
        <taxon>Dikarya</taxon>
        <taxon>Ascomycota</taxon>
        <taxon>Pezizomycotina</taxon>
        <taxon>Sordariomycetes</taxon>
        <taxon>Hypocreomycetidae</taxon>
        <taxon>Glomerellales</taxon>
        <taxon>Glomerellaceae</taxon>
        <taxon>Colletotrichum</taxon>
        <taxon>Colletotrichum gloeosporioides species complex</taxon>
    </lineage>
</organism>